<keyword evidence="1" id="KW-1133">Transmembrane helix</keyword>
<keyword evidence="1" id="KW-0472">Membrane</keyword>
<feature type="transmembrane region" description="Helical" evidence="1">
    <location>
        <begin position="38"/>
        <end position="56"/>
    </location>
</feature>
<dbReference type="SUPFAM" id="SSF81442">
    <property type="entry name" value="Cytochrome c oxidase subunit I-like"/>
    <property type="match status" value="1"/>
</dbReference>
<keyword evidence="1" id="KW-0812">Transmembrane</keyword>
<accession>A0A198ABK2</accession>
<evidence type="ECO:0008006" key="4">
    <source>
        <dbReference type="Google" id="ProtNLM"/>
    </source>
</evidence>
<dbReference type="Gene3D" id="1.20.210.10">
    <property type="entry name" value="Cytochrome c oxidase-like, subunit I domain"/>
    <property type="match status" value="1"/>
</dbReference>
<gene>
    <name evidence="2" type="ORF">A8708_00420</name>
</gene>
<feature type="transmembrane region" description="Helical" evidence="1">
    <location>
        <begin position="94"/>
        <end position="117"/>
    </location>
</feature>
<evidence type="ECO:0000313" key="2">
    <source>
        <dbReference type="EMBL" id="OAS18431.1"/>
    </source>
</evidence>
<evidence type="ECO:0000256" key="1">
    <source>
        <dbReference type="SAM" id="Phobius"/>
    </source>
</evidence>
<evidence type="ECO:0000313" key="3">
    <source>
        <dbReference type="Proteomes" id="UP000078454"/>
    </source>
</evidence>
<proteinExistence type="predicted"/>
<dbReference type="Proteomes" id="UP000078454">
    <property type="component" value="Unassembled WGS sequence"/>
</dbReference>
<reference evidence="2 3" key="1">
    <citation type="submission" date="2016-05" db="EMBL/GenBank/DDBJ databases">
        <title>Paenibacillus sp. 1ZS3-15 nov., isolated from the rhizosphere soil.</title>
        <authorList>
            <person name="Zhang X.X."/>
            <person name="Zhang J."/>
        </authorList>
    </citation>
    <scope>NUCLEOTIDE SEQUENCE [LARGE SCALE GENOMIC DNA]</scope>
    <source>
        <strain evidence="2 3">1ZS3-15</strain>
    </source>
</reference>
<keyword evidence="3" id="KW-1185">Reference proteome</keyword>
<name>A0A198ABK2_9BACL</name>
<feature type="transmembrane region" description="Helical" evidence="1">
    <location>
        <begin position="7"/>
        <end position="26"/>
    </location>
</feature>
<sequence>MARRMIVWSALYFVIGVVMGMAMSISKVYTFSPVHAHINLLGWVSMAIGGILYQLFPAAGNSLLGETHYWLHMSGIPLMMAGLAGLLYTENPGFIIATSLGGTFVVVGAILLFINAIRYMK</sequence>
<organism evidence="2 3">
    <name type="scientific">Paenibacillus oryzisoli</name>
    <dbReference type="NCBI Taxonomy" id="1850517"/>
    <lineage>
        <taxon>Bacteria</taxon>
        <taxon>Bacillati</taxon>
        <taxon>Bacillota</taxon>
        <taxon>Bacilli</taxon>
        <taxon>Bacillales</taxon>
        <taxon>Paenibacillaceae</taxon>
        <taxon>Paenibacillus</taxon>
    </lineage>
</organism>
<dbReference type="RefSeq" id="WP_068664496.1">
    <property type="nucleotide sequence ID" value="NZ_LYPB01000065.1"/>
</dbReference>
<feature type="transmembrane region" description="Helical" evidence="1">
    <location>
        <begin position="68"/>
        <end position="88"/>
    </location>
</feature>
<dbReference type="AlphaFoldDB" id="A0A198ABK2"/>
<protein>
    <recommendedName>
        <fullName evidence="4">Cytochrome-c oxidase</fullName>
    </recommendedName>
</protein>
<dbReference type="EMBL" id="LYPB01000065">
    <property type="protein sequence ID" value="OAS18431.1"/>
    <property type="molecule type" value="Genomic_DNA"/>
</dbReference>
<dbReference type="OrthoDB" id="9808748at2"/>
<dbReference type="InterPro" id="IPR036927">
    <property type="entry name" value="Cyt_c_oxase-like_su1_sf"/>
</dbReference>
<comment type="caution">
    <text evidence="2">The sequence shown here is derived from an EMBL/GenBank/DDBJ whole genome shotgun (WGS) entry which is preliminary data.</text>
</comment>
<dbReference type="STRING" id="1850517.A8708_00420"/>